<dbReference type="Proteomes" id="UP000286716">
    <property type="component" value="Unassembled WGS sequence"/>
</dbReference>
<accession>A0A428WEI0</accession>
<proteinExistence type="predicted"/>
<keyword evidence="1" id="KW-0175">Coiled coil</keyword>
<evidence type="ECO:0000256" key="2">
    <source>
        <dbReference type="SAM" id="MobiDB-lite"/>
    </source>
</evidence>
<gene>
    <name evidence="3" type="ORF">DMA12_24350</name>
</gene>
<evidence type="ECO:0000256" key="1">
    <source>
        <dbReference type="SAM" id="Coils"/>
    </source>
</evidence>
<organism evidence="3 4">
    <name type="scientific">Amycolatopsis balhimycina DSM 5908</name>
    <dbReference type="NCBI Taxonomy" id="1081091"/>
    <lineage>
        <taxon>Bacteria</taxon>
        <taxon>Bacillati</taxon>
        <taxon>Actinomycetota</taxon>
        <taxon>Actinomycetes</taxon>
        <taxon>Pseudonocardiales</taxon>
        <taxon>Pseudonocardiaceae</taxon>
        <taxon>Amycolatopsis</taxon>
    </lineage>
</organism>
<feature type="region of interest" description="Disordered" evidence="2">
    <location>
        <begin position="298"/>
        <end position="318"/>
    </location>
</feature>
<feature type="coiled-coil region" evidence="1">
    <location>
        <begin position="100"/>
        <end position="127"/>
    </location>
</feature>
<comment type="caution">
    <text evidence="3">The sequence shown here is derived from an EMBL/GenBank/DDBJ whole genome shotgun (WGS) entry which is preliminary data.</text>
</comment>
<evidence type="ECO:0000313" key="4">
    <source>
        <dbReference type="Proteomes" id="UP000286716"/>
    </source>
</evidence>
<dbReference type="RefSeq" id="WP_020644494.1">
    <property type="nucleotide sequence ID" value="NZ_QHHU01000034.1"/>
</dbReference>
<dbReference type="AlphaFoldDB" id="A0A428WEI0"/>
<reference evidence="3 4" key="1">
    <citation type="submission" date="2018-05" db="EMBL/GenBank/DDBJ databases">
        <title>Evolution of GPA BGCs.</title>
        <authorList>
            <person name="Waglechner N."/>
            <person name="Wright G.D."/>
        </authorList>
    </citation>
    <scope>NUCLEOTIDE SEQUENCE [LARGE SCALE GENOMIC DNA]</scope>
    <source>
        <strain evidence="3 4">DSM 5908</strain>
    </source>
</reference>
<protein>
    <submittedName>
        <fullName evidence="3">Uncharacterized protein</fullName>
    </submittedName>
</protein>
<evidence type="ECO:0000313" key="3">
    <source>
        <dbReference type="EMBL" id="RSM41456.1"/>
    </source>
</evidence>
<name>A0A428WEI0_AMYBA</name>
<keyword evidence="4" id="KW-1185">Reference proteome</keyword>
<dbReference type="EMBL" id="QHHU01000034">
    <property type="protein sequence ID" value="RSM41456.1"/>
    <property type="molecule type" value="Genomic_DNA"/>
</dbReference>
<sequence>MAESDQHATTNVTRPEVATFLSLQSSAGNAAVSRNLGAGRLPAIMRQPMTDAGVATPVDAGVTGPGTQPPVEGTSLYGVSALPDPAVRERLRRLTAEQGYEALNLELSRMTQELQAKRQEIDNANRFRQDAAQYPHDVSGTPWSEDMFAQAAIRRDQMSADVEDAQAYAANLNSRLEHFKHVVCQAAAIRLEGNEQALGEWQAYLDTQLTPGQVMQQAEDEQERHLIAHASLGQGLPALERRSHMTNPYARQVEQRVATGQIGGGCQYCHEMNNAIGRFHQDPSGYSPDLMTQFEQHVAAEHTSPTPEPPLGPAARGDAVSDPRLAAFPGVRQESSLLDQLPHFVHQLGDDGFKVLPSDIIDTMAGGGPHQVVARIRELILLRRNNFLVLARQCRAPGFDYLVPRPVLRELLPTAEEDVQGCVRGEIARAQSDAEAEAVIVGAATVLALLLTVFPPTAPLGMAMDAGLAGYGLVSGYAAYEQGQTLSLGAGSTVLDPEQQEAADGLKVMGAVAMALSALNLVGISVQSVRIFRAGGEAGGAAQRAEAMAGPYRIEVTDLETGSPRATVSSTGGGGLPPDFQVPDDFTFSADGPLVSVPARPNGQPARVLDVGAGPQDAPLGLPPEPGRGDLTLVDRDLVDLTRSDIRPRPGVTEWDATRPPPTSLRGQDALIINNPRGYDVDVGTVGQAIRPGGRIIIQGRAEVTPGMRGVNPNMTRILRAAEQGRLPADYRVVEIVTDPAIPSGSPEAVPRPPDVLGGPFSRTEGGAVSWPNTRIIIEKLPTAR</sequence>
<feature type="region of interest" description="Disordered" evidence="2">
    <location>
        <begin position="650"/>
        <end position="669"/>
    </location>
</feature>